<keyword evidence="3" id="KW-1185">Reference proteome</keyword>
<dbReference type="AlphaFoldDB" id="A0ABD3HN17"/>
<feature type="region of interest" description="Disordered" evidence="1">
    <location>
        <begin position="307"/>
        <end position="362"/>
    </location>
</feature>
<evidence type="ECO:0000313" key="2">
    <source>
        <dbReference type="EMBL" id="KAL3691675.1"/>
    </source>
</evidence>
<protein>
    <submittedName>
        <fullName evidence="2">Uncharacterized protein</fullName>
    </submittedName>
</protein>
<comment type="caution">
    <text evidence="2">The sequence shown here is derived from an EMBL/GenBank/DDBJ whole genome shotgun (WGS) entry which is preliminary data.</text>
</comment>
<proteinExistence type="predicted"/>
<sequence>MEGTVRGRTVRLDAALVREAFLLPVASLEIKRQVWHSLKSNWFPEYERSGKRYIVRTCWHREWAAALECISMMILASRRPRTIPGRLVYYIKNFKLDPEDEPEERLDFADLKAHSLRREVFAVQAYLQADKPERYLETFVAIPLTHILSHLQLLTGRECDAPPAAPAAPADPSEAMPAYYLEPTIEEGPHDLPRGDGYEALLPRILVGPSVVHPRNNLDKHVKLKGFHRLHDHGICLRERSTDRRLVRAHRRHMDGIVEPILVLRDFWGETPLPIDRFIIWSDVSSATRDLLLTEWPHFFEHAERTVEEAPAEEATPVEEVAAEETTRVEEVPTSVPTPMDGASAEEATRVGEATRVEEAPPVEEIPLAIPIPVEAIPLGATQE</sequence>
<name>A0ABD3HN17_9MARC</name>
<dbReference type="Proteomes" id="UP001633002">
    <property type="component" value="Unassembled WGS sequence"/>
</dbReference>
<dbReference type="EMBL" id="JBJQOH010000003">
    <property type="protein sequence ID" value="KAL3691675.1"/>
    <property type="molecule type" value="Genomic_DNA"/>
</dbReference>
<accession>A0ABD3HN17</accession>
<evidence type="ECO:0000256" key="1">
    <source>
        <dbReference type="SAM" id="MobiDB-lite"/>
    </source>
</evidence>
<feature type="compositionally biased region" description="Basic and acidic residues" evidence="1">
    <location>
        <begin position="347"/>
        <end position="359"/>
    </location>
</feature>
<evidence type="ECO:0000313" key="3">
    <source>
        <dbReference type="Proteomes" id="UP001633002"/>
    </source>
</evidence>
<reference evidence="2 3" key="1">
    <citation type="submission" date="2024-09" db="EMBL/GenBank/DDBJ databases">
        <title>Chromosome-scale assembly of Riccia sorocarpa.</title>
        <authorList>
            <person name="Paukszto L."/>
        </authorList>
    </citation>
    <scope>NUCLEOTIDE SEQUENCE [LARGE SCALE GENOMIC DNA]</scope>
    <source>
        <strain evidence="2">LP-2024</strain>
        <tissue evidence="2">Aerial parts of the thallus</tissue>
    </source>
</reference>
<gene>
    <name evidence="2" type="ORF">R1sor_005326</name>
</gene>
<organism evidence="2 3">
    <name type="scientific">Riccia sorocarpa</name>
    <dbReference type="NCBI Taxonomy" id="122646"/>
    <lineage>
        <taxon>Eukaryota</taxon>
        <taxon>Viridiplantae</taxon>
        <taxon>Streptophyta</taxon>
        <taxon>Embryophyta</taxon>
        <taxon>Marchantiophyta</taxon>
        <taxon>Marchantiopsida</taxon>
        <taxon>Marchantiidae</taxon>
        <taxon>Marchantiales</taxon>
        <taxon>Ricciaceae</taxon>
        <taxon>Riccia</taxon>
    </lineage>
</organism>